<keyword evidence="1" id="KW-0732">Signal</keyword>
<dbReference type="EMBL" id="CP000472">
    <property type="protein sequence ID" value="ACJ31472.1"/>
    <property type="molecule type" value="Genomic_DNA"/>
</dbReference>
<evidence type="ECO:0000313" key="2">
    <source>
        <dbReference type="EMBL" id="ACJ31472.1"/>
    </source>
</evidence>
<dbReference type="HOGENOM" id="CLU_1467259_0_0_6"/>
<proteinExistence type="predicted"/>
<dbReference type="SUPFAM" id="SSF49785">
    <property type="entry name" value="Galactose-binding domain-like"/>
    <property type="match status" value="1"/>
</dbReference>
<keyword evidence="3" id="KW-1185">Reference proteome</keyword>
<feature type="chain" id="PRO_5002867080" evidence="1">
    <location>
        <begin position="20"/>
        <end position="184"/>
    </location>
</feature>
<dbReference type="OrthoDB" id="9802683at2"/>
<sequence>MMLRVVLFLMLFGTWQSMAAEVSPLVNIGSEWRYYDGSKAPNYQWHTVDFDDSNWSVGKAQFGYGEGDEVTETSFGEQATAKPIAQLFRHYFIVDSLPSEPLTLNLLVDDGAIIFINGQEAYRANLPAQYHVSAQATGTFIEHVWLSVPLDARLVKPGKNVIAVAVHQLSATSTDISFDLGLFY</sequence>
<feature type="signal peptide" evidence="1">
    <location>
        <begin position="1"/>
        <end position="19"/>
    </location>
</feature>
<reference evidence="2 3" key="1">
    <citation type="journal article" date="2008" name="PLoS ONE">
        <title>Environmental adaptation: genomic analysis of the piezotolerant and psychrotolerant deep-sea iron reducing bacterium Shewanella piezotolerans WP3.</title>
        <authorList>
            <person name="Wang F."/>
            <person name="Wang J."/>
            <person name="Jian H."/>
            <person name="Zhang B."/>
            <person name="Li S."/>
            <person name="Wang F."/>
            <person name="Zeng X."/>
            <person name="Gao L."/>
            <person name="Bartlett D.H."/>
            <person name="Yu J."/>
            <person name="Hu S."/>
            <person name="Xiao X."/>
        </authorList>
    </citation>
    <scope>NUCLEOTIDE SEQUENCE [LARGE SCALE GENOMIC DNA]</scope>
    <source>
        <strain evidence="3">WP3 / JCM 13877</strain>
    </source>
</reference>
<dbReference type="KEGG" id="swp:swp_4849"/>
<evidence type="ECO:0000256" key="1">
    <source>
        <dbReference type="SAM" id="SignalP"/>
    </source>
</evidence>
<dbReference type="Gene3D" id="2.60.120.260">
    <property type="entry name" value="Galactose-binding domain-like"/>
    <property type="match status" value="1"/>
</dbReference>
<protein>
    <submittedName>
        <fullName evidence="2">Copper-dependent oxidase, putative</fullName>
    </submittedName>
</protein>
<gene>
    <name evidence="2" type="ordered locus">swp_4849</name>
</gene>
<organism evidence="2 3">
    <name type="scientific">Shewanella piezotolerans (strain WP3 / JCM 13877)</name>
    <dbReference type="NCBI Taxonomy" id="225849"/>
    <lineage>
        <taxon>Bacteria</taxon>
        <taxon>Pseudomonadati</taxon>
        <taxon>Pseudomonadota</taxon>
        <taxon>Gammaproteobacteria</taxon>
        <taxon>Alteromonadales</taxon>
        <taxon>Shewanellaceae</taxon>
        <taxon>Shewanella</taxon>
    </lineage>
</organism>
<dbReference type="Proteomes" id="UP000000753">
    <property type="component" value="Chromosome"/>
</dbReference>
<dbReference type="AlphaFoldDB" id="B8CUZ6"/>
<dbReference type="RefSeq" id="WP_020914802.1">
    <property type="nucleotide sequence ID" value="NC_011566.1"/>
</dbReference>
<evidence type="ECO:0000313" key="3">
    <source>
        <dbReference type="Proteomes" id="UP000000753"/>
    </source>
</evidence>
<dbReference type="InterPro" id="IPR008979">
    <property type="entry name" value="Galactose-bd-like_sf"/>
</dbReference>
<name>B8CUZ6_SHEPW</name>
<accession>B8CUZ6</accession>
<dbReference type="STRING" id="225849.swp_4849"/>
<dbReference type="eggNOG" id="COG1409">
    <property type="taxonomic scope" value="Bacteria"/>
</dbReference>